<dbReference type="PANTHER" id="PTHR10126">
    <property type="entry name" value="TATA-BOX BINDING PROTEIN"/>
    <property type="match status" value="1"/>
</dbReference>
<dbReference type="InterPro" id="IPR000814">
    <property type="entry name" value="TBP"/>
</dbReference>
<dbReference type="PRINTS" id="PR00686">
    <property type="entry name" value="TIFACTORIID"/>
</dbReference>
<dbReference type="GO" id="GO:0005634">
    <property type="term" value="C:nucleus"/>
    <property type="evidence" value="ECO:0007669"/>
    <property type="project" value="UniProtKB-SubCell"/>
</dbReference>
<keyword evidence="3" id="KW-0238">DNA-binding</keyword>
<evidence type="ECO:0000313" key="7">
    <source>
        <dbReference type="Proteomes" id="UP001195914"/>
    </source>
</evidence>
<dbReference type="GO" id="GO:0003677">
    <property type="term" value="F:DNA binding"/>
    <property type="evidence" value="ECO:0007669"/>
    <property type="project" value="UniProtKB-KW"/>
</dbReference>
<evidence type="ECO:0000256" key="4">
    <source>
        <dbReference type="ARBA" id="ARBA00023163"/>
    </source>
</evidence>
<reference evidence="6" key="1">
    <citation type="journal article" date="2014" name="Nucleic Acids Res.">
        <title>The evolutionary dynamics of variant antigen genes in Babesia reveal a history of genomic innovation underlying host-parasite interaction.</title>
        <authorList>
            <person name="Jackson A.P."/>
            <person name="Otto T.D."/>
            <person name="Darby A."/>
            <person name="Ramaprasad A."/>
            <person name="Xia D."/>
            <person name="Echaide I.E."/>
            <person name="Farber M."/>
            <person name="Gahlot S."/>
            <person name="Gamble J."/>
            <person name="Gupta D."/>
            <person name="Gupta Y."/>
            <person name="Jackson L."/>
            <person name="Malandrin L."/>
            <person name="Malas T.B."/>
            <person name="Moussa E."/>
            <person name="Nair M."/>
            <person name="Reid A.J."/>
            <person name="Sanders M."/>
            <person name="Sharma J."/>
            <person name="Tracey A."/>
            <person name="Quail M.A."/>
            <person name="Weir W."/>
            <person name="Wastling J.M."/>
            <person name="Hall N."/>
            <person name="Willadsen P."/>
            <person name="Lingelbach K."/>
            <person name="Shiels B."/>
            <person name="Tait A."/>
            <person name="Berriman M."/>
            <person name="Allred D.R."/>
            <person name="Pain A."/>
        </authorList>
    </citation>
    <scope>NUCLEOTIDE SEQUENCE</scope>
    <source>
        <strain evidence="6">1802A</strain>
    </source>
</reference>
<dbReference type="AlphaFoldDB" id="A0AAD9GCL3"/>
<evidence type="ECO:0000256" key="5">
    <source>
        <dbReference type="ARBA" id="ARBA00023242"/>
    </source>
</evidence>
<comment type="similarity">
    <text evidence="2">Belongs to the TBP family.</text>
</comment>
<organism evidence="6 7">
    <name type="scientific">Babesia divergens</name>
    <dbReference type="NCBI Taxonomy" id="32595"/>
    <lineage>
        <taxon>Eukaryota</taxon>
        <taxon>Sar</taxon>
        <taxon>Alveolata</taxon>
        <taxon>Apicomplexa</taxon>
        <taxon>Aconoidasida</taxon>
        <taxon>Piroplasmida</taxon>
        <taxon>Babesiidae</taxon>
        <taxon>Babesia</taxon>
    </lineage>
</organism>
<dbReference type="Gene3D" id="3.30.310.10">
    <property type="entry name" value="TATA-Binding Protein"/>
    <property type="match status" value="2"/>
</dbReference>
<sequence>MSADESIYSNLDFLNFLPSETQEDEDHEEPLSRSLNTQYELSVVDKGDVAQQDDVYDDSEMVLLDTAKCINPGNIIQNIAKYACFMDDGLAASCSGMPVVQNIVASVHLGREVDLREIAISTRNAEYNPRKFNALILRLQNPKCTGLVFRTGRLMVTGSRTVEHAILGAKRMAKLIRRELGEEILFKEFKVENIIATFNCNVPIRLERLYDEHKAFCNYEPELFAGLVYRFALREREEAVLLIFVSGNVIVTGCRSLEEIRFIYTTMAPILREFKD</sequence>
<dbReference type="InterPro" id="IPR033710">
    <property type="entry name" value="TBP_eukaryotic"/>
</dbReference>
<dbReference type="Proteomes" id="UP001195914">
    <property type="component" value="Unassembled WGS sequence"/>
</dbReference>
<comment type="subcellular location">
    <subcellularLocation>
        <location evidence="1">Nucleus</location>
    </subcellularLocation>
</comment>
<evidence type="ECO:0000256" key="2">
    <source>
        <dbReference type="ARBA" id="ARBA00005560"/>
    </source>
</evidence>
<name>A0AAD9GCL3_BABDI</name>
<dbReference type="EMBL" id="JAHBMH010000044">
    <property type="protein sequence ID" value="KAK1935988.1"/>
    <property type="molecule type" value="Genomic_DNA"/>
</dbReference>
<evidence type="ECO:0000256" key="3">
    <source>
        <dbReference type="ARBA" id="ARBA00023125"/>
    </source>
</evidence>
<keyword evidence="4" id="KW-0804">Transcription</keyword>
<dbReference type="SUPFAM" id="SSF55945">
    <property type="entry name" value="TATA-box binding protein-like"/>
    <property type="match status" value="2"/>
</dbReference>
<comment type="caution">
    <text evidence="6">The sequence shown here is derived from an EMBL/GenBank/DDBJ whole genome shotgun (WGS) entry which is preliminary data.</text>
</comment>
<reference evidence="6" key="2">
    <citation type="submission" date="2021-05" db="EMBL/GenBank/DDBJ databases">
        <authorList>
            <person name="Pain A."/>
        </authorList>
    </citation>
    <scope>NUCLEOTIDE SEQUENCE</scope>
    <source>
        <strain evidence="6">1802A</strain>
    </source>
</reference>
<dbReference type="Pfam" id="PF00352">
    <property type="entry name" value="TBP"/>
    <property type="match status" value="2"/>
</dbReference>
<dbReference type="InterPro" id="IPR012295">
    <property type="entry name" value="TBP_dom_sf"/>
</dbReference>
<gene>
    <name evidence="6" type="ORF">X943_000761</name>
</gene>
<evidence type="ECO:0000256" key="1">
    <source>
        <dbReference type="ARBA" id="ARBA00004123"/>
    </source>
</evidence>
<dbReference type="CDD" id="cd04516">
    <property type="entry name" value="TBP_eukaryotes"/>
    <property type="match status" value="1"/>
</dbReference>
<dbReference type="GO" id="GO:0006352">
    <property type="term" value="P:DNA-templated transcription initiation"/>
    <property type="evidence" value="ECO:0007669"/>
    <property type="project" value="InterPro"/>
</dbReference>
<accession>A0AAD9GCL3</accession>
<keyword evidence="7" id="KW-1185">Reference proteome</keyword>
<protein>
    <submittedName>
        <fullName evidence="6">TATA-box binding protein</fullName>
    </submittedName>
</protein>
<evidence type="ECO:0000313" key="6">
    <source>
        <dbReference type="EMBL" id="KAK1935988.1"/>
    </source>
</evidence>
<proteinExistence type="inferred from homology"/>
<keyword evidence="5" id="KW-0539">Nucleus</keyword>